<dbReference type="SUPFAM" id="SSF47459">
    <property type="entry name" value="HLH, helix-loop-helix DNA-binding domain"/>
    <property type="match status" value="1"/>
</dbReference>
<keyword evidence="1" id="KW-0805">Transcription regulation</keyword>
<evidence type="ECO:0000313" key="5">
    <source>
        <dbReference type="EMBL" id="KAA3679041.1"/>
    </source>
</evidence>
<organism evidence="5 6">
    <name type="scientific">Paragonimus westermani</name>
    <dbReference type="NCBI Taxonomy" id="34504"/>
    <lineage>
        <taxon>Eukaryota</taxon>
        <taxon>Metazoa</taxon>
        <taxon>Spiralia</taxon>
        <taxon>Lophotrochozoa</taxon>
        <taxon>Platyhelminthes</taxon>
        <taxon>Trematoda</taxon>
        <taxon>Digenea</taxon>
        <taxon>Plagiorchiida</taxon>
        <taxon>Troglotremata</taxon>
        <taxon>Troglotrematidae</taxon>
        <taxon>Paragonimus</taxon>
    </lineage>
</organism>
<proteinExistence type="predicted"/>
<name>A0A5J4NU34_9TREM</name>
<evidence type="ECO:0000256" key="1">
    <source>
        <dbReference type="ARBA" id="ARBA00023015"/>
    </source>
</evidence>
<dbReference type="InterPro" id="IPR040238">
    <property type="entry name" value="TAL-like"/>
</dbReference>
<gene>
    <name evidence="5" type="ORF">DEA37_0011142</name>
</gene>
<sequence length="158" mass="17853">MHHVSAGRRSIGSKLCLFENDSACETRERQRQRSVNQAFGDLRLLLPTYPPDKKLSKHEILRLSIKYIRILESILKYQEEITGLLPATSNYTDHQTPNFSSLNNEDKLLQVTLKSTNLSSSNASKTLCSAKSADCYVSPTPISRVPPNSYRPTLKLEM</sequence>
<dbReference type="InterPro" id="IPR036638">
    <property type="entry name" value="HLH_DNA-bd_sf"/>
</dbReference>
<keyword evidence="6" id="KW-1185">Reference proteome</keyword>
<dbReference type="Pfam" id="PF00010">
    <property type="entry name" value="HLH"/>
    <property type="match status" value="1"/>
</dbReference>
<dbReference type="EMBL" id="QNGE01000869">
    <property type="protein sequence ID" value="KAA3679041.1"/>
    <property type="molecule type" value="Genomic_DNA"/>
</dbReference>
<dbReference type="GO" id="GO:0000978">
    <property type="term" value="F:RNA polymerase II cis-regulatory region sequence-specific DNA binding"/>
    <property type="evidence" value="ECO:0007669"/>
    <property type="project" value="TreeGrafter"/>
</dbReference>
<evidence type="ECO:0000256" key="2">
    <source>
        <dbReference type="ARBA" id="ARBA00023125"/>
    </source>
</evidence>
<reference evidence="5 6" key="1">
    <citation type="journal article" date="2019" name="Gigascience">
        <title>Whole-genome sequence of the oriental lung fluke Paragonimus westermani.</title>
        <authorList>
            <person name="Oey H."/>
            <person name="Zakrzewski M."/>
            <person name="Narain K."/>
            <person name="Devi K.R."/>
            <person name="Agatsuma T."/>
            <person name="Nawaratna S."/>
            <person name="Gobert G.N."/>
            <person name="Jones M.K."/>
            <person name="Ragan M.A."/>
            <person name="McManus D.P."/>
            <person name="Krause L."/>
        </authorList>
    </citation>
    <scope>NUCLEOTIDE SEQUENCE [LARGE SCALE GENOMIC DNA]</scope>
    <source>
        <strain evidence="5 6">IND2009</strain>
    </source>
</reference>
<evidence type="ECO:0000256" key="3">
    <source>
        <dbReference type="ARBA" id="ARBA00023163"/>
    </source>
</evidence>
<dbReference type="GO" id="GO:0000981">
    <property type="term" value="F:DNA-binding transcription factor activity, RNA polymerase II-specific"/>
    <property type="evidence" value="ECO:0007669"/>
    <property type="project" value="InterPro"/>
</dbReference>
<comment type="caution">
    <text evidence="5">The sequence shown here is derived from an EMBL/GenBank/DDBJ whole genome shotgun (WGS) entry which is preliminary data.</text>
</comment>
<keyword evidence="3" id="KW-0804">Transcription</keyword>
<keyword evidence="2" id="KW-0238">DNA-binding</keyword>
<dbReference type="AlphaFoldDB" id="A0A5J4NU34"/>
<feature type="domain" description="BHLH" evidence="4">
    <location>
        <begin position="19"/>
        <end position="71"/>
    </location>
</feature>
<evidence type="ECO:0000313" key="6">
    <source>
        <dbReference type="Proteomes" id="UP000324629"/>
    </source>
</evidence>
<dbReference type="PANTHER" id="PTHR13864:SF15">
    <property type="entry name" value="T-CELL ACUTE LYMPHOCYTIC LEUKEMIA PROTEIN 1 HOMOLOG-RELATED"/>
    <property type="match status" value="1"/>
</dbReference>
<accession>A0A5J4NU34</accession>
<dbReference type="PROSITE" id="PS50888">
    <property type="entry name" value="BHLH"/>
    <property type="match status" value="1"/>
</dbReference>
<dbReference type="SMART" id="SM00353">
    <property type="entry name" value="HLH"/>
    <property type="match status" value="1"/>
</dbReference>
<dbReference type="Gene3D" id="4.10.280.10">
    <property type="entry name" value="Helix-loop-helix DNA-binding domain"/>
    <property type="match status" value="1"/>
</dbReference>
<dbReference type="InterPro" id="IPR011598">
    <property type="entry name" value="bHLH_dom"/>
</dbReference>
<protein>
    <recommendedName>
        <fullName evidence="4">BHLH domain-containing protein</fullName>
    </recommendedName>
</protein>
<evidence type="ECO:0000259" key="4">
    <source>
        <dbReference type="PROSITE" id="PS50888"/>
    </source>
</evidence>
<dbReference type="PANTHER" id="PTHR13864">
    <property type="entry name" value="T-CELL ACUTE LYMPHOCYTIC LEUKEMIA/STEM CELL LEUKEMIA-RELATED"/>
    <property type="match status" value="1"/>
</dbReference>
<dbReference type="GO" id="GO:0046983">
    <property type="term" value="F:protein dimerization activity"/>
    <property type="evidence" value="ECO:0007669"/>
    <property type="project" value="InterPro"/>
</dbReference>
<dbReference type="Proteomes" id="UP000324629">
    <property type="component" value="Unassembled WGS sequence"/>
</dbReference>